<protein>
    <recommendedName>
        <fullName evidence="1">BTB domain-containing protein</fullName>
    </recommendedName>
</protein>
<name>A0A815KYF0_ADIRI</name>
<dbReference type="EMBL" id="CAJNOR010000329">
    <property type="protein sequence ID" value="CAF0881445.1"/>
    <property type="molecule type" value="Genomic_DNA"/>
</dbReference>
<dbReference type="InterPro" id="IPR011333">
    <property type="entry name" value="SKP1/BTB/POZ_sf"/>
</dbReference>
<evidence type="ECO:0000313" key="5">
    <source>
        <dbReference type="Proteomes" id="UP000663852"/>
    </source>
</evidence>
<dbReference type="PROSITE" id="PS50097">
    <property type="entry name" value="BTB"/>
    <property type="match status" value="1"/>
</dbReference>
<evidence type="ECO:0000259" key="1">
    <source>
        <dbReference type="PROSITE" id="PS50097"/>
    </source>
</evidence>
<evidence type="ECO:0000313" key="4">
    <source>
        <dbReference type="Proteomes" id="UP000663828"/>
    </source>
</evidence>
<dbReference type="AlphaFoldDB" id="A0A815KYF0"/>
<feature type="domain" description="BTB" evidence="1">
    <location>
        <begin position="179"/>
        <end position="246"/>
    </location>
</feature>
<gene>
    <name evidence="3" type="ORF">EDS130_LOCUS36076</name>
    <name evidence="2" type="ORF">XAT740_LOCUS7021</name>
</gene>
<comment type="caution">
    <text evidence="3">The sequence shown here is derived from an EMBL/GenBank/DDBJ whole genome shotgun (WGS) entry which is preliminary data.</text>
</comment>
<dbReference type="CDD" id="cd18186">
    <property type="entry name" value="BTB_POZ_ZBTB_KLHL-like"/>
    <property type="match status" value="1"/>
</dbReference>
<dbReference type="Proteomes" id="UP000663828">
    <property type="component" value="Unassembled WGS sequence"/>
</dbReference>
<dbReference type="Pfam" id="PF00651">
    <property type="entry name" value="BTB"/>
    <property type="match status" value="1"/>
</dbReference>
<dbReference type="Proteomes" id="UP000663852">
    <property type="component" value="Unassembled WGS sequence"/>
</dbReference>
<proteinExistence type="predicted"/>
<dbReference type="EMBL" id="CAJNOJ010000328">
    <property type="protein sequence ID" value="CAF1402006.1"/>
    <property type="molecule type" value="Genomic_DNA"/>
</dbReference>
<keyword evidence="4" id="KW-1185">Reference proteome</keyword>
<accession>A0A815KYF0</accession>
<dbReference type="SMART" id="SM00225">
    <property type="entry name" value="BTB"/>
    <property type="match status" value="1"/>
</dbReference>
<evidence type="ECO:0000313" key="2">
    <source>
        <dbReference type="EMBL" id="CAF0881445.1"/>
    </source>
</evidence>
<dbReference type="SUPFAM" id="SSF54695">
    <property type="entry name" value="POZ domain"/>
    <property type="match status" value="1"/>
</dbReference>
<evidence type="ECO:0000313" key="3">
    <source>
        <dbReference type="EMBL" id="CAF1402006.1"/>
    </source>
</evidence>
<dbReference type="PANTHER" id="PTHR24413">
    <property type="entry name" value="SPECKLE-TYPE POZ PROTEIN"/>
    <property type="match status" value="1"/>
</dbReference>
<dbReference type="Gene3D" id="3.30.710.10">
    <property type="entry name" value="Potassium Channel Kv1.1, Chain A"/>
    <property type="match status" value="1"/>
</dbReference>
<organism evidence="3 5">
    <name type="scientific">Adineta ricciae</name>
    <name type="common">Rotifer</name>
    <dbReference type="NCBI Taxonomy" id="249248"/>
    <lineage>
        <taxon>Eukaryota</taxon>
        <taxon>Metazoa</taxon>
        <taxon>Spiralia</taxon>
        <taxon>Gnathifera</taxon>
        <taxon>Rotifera</taxon>
        <taxon>Eurotatoria</taxon>
        <taxon>Bdelloidea</taxon>
        <taxon>Adinetida</taxon>
        <taxon>Adinetidae</taxon>
        <taxon>Adineta</taxon>
    </lineage>
</organism>
<dbReference type="InterPro" id="IPR000210">
    <property type="entry name" value="BTB/POZ_dom"/>
</dbReference>
<reference evidence="3" key="1">
    <citation type="submission" date="2021-02" db="EMBL/GenBank/DDBJ databases">
        <authorList>
            <person name="Nowell W R."/>
        </authorList>
    </citation>
    <scope>NUCLEOTIDE SEQUENCE</scope>
</reference>
<sequence length="352" mass="40346">MADELTTHFNDTNNTLTVNWKIVNFKSIKEKFIRSEKFSMPLFPSILWAMKFYPLAQNNMDDTRSSNQKKNIGAALCTNGNVFANYKFHNQSKDIRNNVISSPFIKVTQSNSYSTNGSSQYFSCANSDSPMFVSDYSNILSNDVEIMCAITIPYDSYVGGEMLRPFQHGLKVLENQNYSDFVIKVQEKHIYVHKCVLSTHWPHFVTLLESEMSETKSGMLRIEDENPDIIEAMIYYIYTGTSNVTDVNIALDLITASDKYNLLDLKAKSLKFVITKMNEQCVVKALFKAQLHDLNDLFEACINYLKNNSTPINVLPDYDLLMKSKDGFQLLALCLDNIRGVKRKFEEYNVEN</sequence>
<dbReference type="OrthoDB" id="6359816at2759"/>